<dbReference type="GO" id="GO:0003677">
    <property type="term" value="F:DNA binding"/>
    <property type="evidence" value="ECO:0007669"/>
    <property type="project" value="UniProtKB-KW"/>
</dbReference>
<dbReference type="Pfam" id="PF00216">
    <property type="entry name" value="Bac_DNA_binding"/>
    <property type="match status" value="1"/>
</dbReference>
<evidence type="ECO:0000256" key="2">
    <source>
        <dbReference type="ARBA" id="ARBA00023067"/>
    </source>
</evidence>
<evidence type="ECO:0000256" key="1">
    <source>
        <dbReference type="ARBA" id="ARBA00010529"/>
    </source>
</evidence>
<evidence type="ECO:0000256" key="4">
    <source>
        <dbReference type="RuleBase" id="RU003939"/>
    </source>
</evidence>
<accession>A0A6L6LVX9</accession>
<dbReference type="Proteomes" id="UP000472755">
    <property type="component" value="Unassembled WGS sequence"/>
</dbReference>
<comment type="similarity">
    <text evidence="1 4">Belongs to the bacterial histone-like protein family.</text>
</comment>
<dbReference type="InterPro" id="IPR000119">
    <property type="entry name" value="Hist_DNA-bd"/>
</dbReference>
<organism evidence="5 6">
    <name type="scientific">Ruthenibacterium lactatiformans</name>
    <dbReference type="NCBI Taxonomy" id="1550024"/>
    <lineage>
        <taxon>Bacteria</taxon>
        <taxon>Bacillati</taxon>
        <taxon>Bacillota</taxon>
        <taxon>Clostridia</taxon>
        <taxon>Eubacteriales</taxon>
        <taxon>Oscillospiraceae</taxon>
        <taxon>Ruthenibacterium</taxon>
    </lineage>
</organism>
<dbReference type="CDD" id="cd13832">
    <property type="entry name" value="IHF"/>
    <property type="match status" value="1"/>
</dbReference>
<dbReference type="EMBL" id="WMZU01000040">
    <property type="protein sequence ID" value="MTS28890.1"/>
    <property type="molecule type" value="Genomic_DNA"/>
</dbReference>
<reference evidence="5 6" key="1">
    <citation type="journal article" date="2019" name="Nat. Med.">
        <title>A library of human gut bacterial isolates paired with longitudinal multiomics data enables mechanistic microbiome research.</title>
        <authorList>
            <person name="Poyet M."/>
            <person name="Groussin M."/>
            <person name="Gibbons S.M."/>
            <person name="Avila-Pacheco J."/>
            <person name="Jiang X."/>
            <person name="Kearney S.M."/>
            <person name="Perrotta A.R."/>
            <person name="Berdy B."/>
            <person name="Zhao S."/>
            <person name="Lieberman T.D."/>
            <person name="Swanson P.K."/>
            <person name="Smith M."/>
            <person name="Roesemann S."/>
            <person name="Alexander J.E."/>
            <person name="Rich S.A."/>
            <person name="Livny J."/>
            <person name="Vlamakis H."/>
            <person name="Clish C."/>
            <person name="Bullock K."/>
            <person name="Deik A."/>
            <person name="Scott J."/>
            <person name="Pierce K.A."/>
            <person name="Xavier R.J."/>
            <person name="Alm E.J."/>
        </authorList>
    </citation>
    <scope>NUCLEOTIDE SEQUENCE [LARGE SCALE GENOMIC DNA]</scope>
    <source>
        <strain evidence="5 6">BIOML-A4</strain>
    </source>
</reference>
<gene>
    <name evidence="5" type="ORF">GMD59_16605</name>
</gene>
<proteinExistence type="inferred from homology"/>
<keyword evidence="3" id="KW-0238">DNA-binding</keyword>
<dbReference type="SUPFAM" id="SSF47729">
    <property type="entry name" value="IHF-like DNA-binding proteins"/>
    <property type="match status" value="1"/>
</dbReference>
<dbReference type="PANTHER" id="PTHR33175">
    <property type="entry name" value="DNA-BINDING PROTEIN HU"/>
    <property type="match status" value="1"/>
</dbReference>
<keyword evidence="2" id="KW-0226">DNA condensation</keyword>
<dbReference type="GO" id="GO:0030261">
    <property type="term" value="P:chromosome condensation"/>
    <property type="evidence" value="ECO:0007669"/>
    <property type="project" value="UniProtKB-KW"/>
</dbReference>
<dbReference type="InterPro" id="IPR010992">
    <property type="entry name" value="IHF-like_DNA-bd_dom_sf"/>
</dbReference>
<dbReference type="RefSeq" id="WP_155202368.1">
    <property type="nucleotide sequence ID" value="NZ_WMZN01000042.1"/>
</dbReference>
<protein>
    <submittedName>
        <fullName evidence="5">Integration host factor subunit alpha</fullName>
    </submittedName>
</protein>
<dbReference type="SMART" id="SM00411">
    <property type="entry name" value="BHL"/>
    <property type="match status" value="1"/>
</dbReference>
<evidence type="ECO:0000256" key="3">
    <source>
        <dbReference type="ARBA" id="ARBA00023125"/>
    </source>
</evidence>
<name>A0A6L6LVX9_9FIRM</name>
<sequence>MNKTDFAIELARRTNMPRVRAMEVTSVMLSIMSEKLDEKEEIHFDGLGTFQVRYSPERPARNFHTGEPVMIPARYKVIFKASPHLLEEIKGKQETK</sequence>
<evidence type="ECO:0000313" key="5">
    <source>
        <dbReference type="EMBL" id="MTS28890.1"/>
    </source>
</evidence>
<dbReference type="GO" id="GO:0030527">
    <property type="term" value="F:structural constituent of chromatin"/>
    <property type="evidence" value="ECO:0007669"/>
    <property type="project" value="InterPro"/>
</dbReference>
<evidence type="ECO:0000313" key="6">
    <source>
        <dbReference type="Proteomes" id="UP000472755"/>
    </source>
</evidence>
<dbReference type="PANTHER" id="PTHR33175:SF3">
    <property type="entry name" value="DNA-BINDING PROTEIN HU-BETA"/>
    <property type="match status" value="1"/>
</dbReference>
<comment type="caution">
    <text evidence="5">The sequence shown here is derived from an EMBL/GenBank/DDBJ whole genome shotgun (WGS) entry which is preliminary data.</text>
</comment>
<dbReference type="AlphaFoldDB" id="A0A6L6LVX9"/>
<dbReference type="Gene3D" id="4.10.520.10">
    <property type="entry name" value="IHF-like DNA-binding proteins"/>
    <property type="match status" value="1"/>
</dbReference>